<evidence type="ECO:0000313" key="2">
    <source>
        <dbReference type="EMBL" id="MDB0520669.1"/>
    </source>
</evidence>
<evidence type="ECO:0000256" key="1">
    <source>
        <dbReference type="SAM" id="Phobius"/>
    </source>
</evidence>
<gene>
    <name evidence="2" type="ORF">LBW55_03455</name>
</gene>
<keyword evidence="1" id="KW-0812">Transmembrane</keyword>
<dbReference type="EMBL" id="JAIVEX010000002">
    <property type="protein sequence ID" value="MDB0520669.1"/>
    <property type="molecule type" value="Genomic_DNA"/>
</dbReference>
<name>A0AAE3NGP9_RALSL</name>
<accession>A0AAE3NGP9</accession>
<dbReference type="RefSeq" id="WP_055335477.1">
    <property type="nucleotide sequence ID" value="NZ_CDQJ01000001.1"/>
</dbReference>
<dbReference type="Proteomes" id="UP001143674">
    <property type="component" value="Unassembled WGS sequence"/>
</dbReference>
<reference evidence="2" key="1">
    <citation type="submission" date="2021-09" db="EMBL/GenBank/DDBJ databases">
        <title>Genomic analysis of Ralstonia spp.</title>
        <authorList>
            <person name="Aburjaile F."/>
            <person name="Ariute J.C."/>
            <person name="Pais A.K.L."/>
            <person name="Albuquerque G.M.R."/>
            <person name="Silva A.M.F."/>
            <person name="Brenig B."/>
            <person name="Azevedo V."/>
            <person name="Matiuzzi M."/>
            <person name="Ramos R."/>
            <person name="Goes-Neto A."/>
            <person name="Soares S."/>
            <person name="Iseppon A.M.B."/>
            <person name="Souza E."/>
            <person name="Gama M."/>
        </authorList>
    </citation>
    <scope>NUCLEOTIDE SEQUENCE</scope>
    <source>
        <strain evidence="2">B4</strain>
    </source>
</reference>
<proteinExistence type="predicted"/>
<keyword evidence="1" id="KW-1133">Transmembrane helix</keyword>
<keyword evidence="1" id="KW-0472">Membrane</keyword>
<protein>
    <submittedName>
        <fullName evidence="2">Type II secretion system GspH family protein</fullName>
    </submittedName>
</protein>
<dbReference type="AlphaFoldDB" id="A0AAE3NGP9"/>
<sequence>MAAFDPDRQRGFTYLGLLILIAVLSVATLATLEVGQLASRRQAEDELLFIGHAFEQALRSYMDSTPAGQRPYPASLQDLLKDNRHPQLQRHLRRLYTDPLTGKADWGLVQAPQGGILAIYSLAAGKPIKVANFPEAFSRFAGAQSYRDWVFAGVIGLPGREPGIGHGE</sequence>
<evidence type="ECO:0000313" key="3">
    <source>
        <dbReference type="Proteomes" id="UP001143674"/>
    </source>
</evidence>
<feature type="transmembrane region" description="Helical" evidence="1">
    <location>
        <begin position="12"/>
        <end position="32"/>
    </location>
</feature>
<comment type="caution">
    <text evidence="2">The sequence shown here is derived from an EMBL/GenBank/DDBJ whole genome shotgun (WGS) entry which is preliminary data.</text>
</comment>
<organism evidence="2 3">
    <name type="scientific">Ralstonia solanacearum</name>
    <name type="common">Pseudomonas solanacearum</name>
    <dbReference type="NCBI Taxonomy" id="305"/>
    <lineage>
        <taxon>Bacteria</taxon>
        <taxon>Pseudomonadati</taxon>
        <taxon>Pseudomonadota</taxon>
        <taxon>Betaproteobacteria</taxon>
        <taxon>Burkholderiales</taxon>
        <taxon>Burkholderiaceae</taxon>
        <taxon>Ralstonia</taxon>
        <taxon>Ralstonia solanacearum species complex</taxon>
    </lineage>
</organism>